<protein>
    <recommendedName>
        <fullName evidence="3">Disease resistance protein</fullName>
    </recommendedName>
</protein>
<name>A0A371HUU2_MUCPR</name>
<accession>A0A371HUU2</accession>
<comment type="caution">
    <text evidence="1">The sequence shown here is derived from an EMBL/GenBank/DDBJ whole genome shotgun (WGS) entry which is preliminary data.</text>
</comment>
<keyword evidence="2" id="KW-1185">Reference proteome</keyword>
<sequence length="89" mass="10096">MARSLSQPQELSVHECEMIEEIITREEKISEVPNKVKITCPALQWLTLYTFQALDLPSCHDITITECPKMEACHGAVGTSELPFVYEDK</sequence>
<evidence type="ECO:0008006" key="3">
    <source>
        <dbReference type="Google" id="ProtNLM"/>
    </source>
</evidence>
<dbReference type="AlphaFoldDB" id="A0A371HUU2"/>
<evidence type="ECO:0000313" key="1">
    <source>
        <dbReference type="EMBL" id="RDY06552.1"/>
    </source>
</evidence>
<proteinExistence type="predicted"/>
<dbReference type="EMBL" id="QJKJ01001667">
    <property type="protein sequence ID" value="RDY06552.1"/>
    <property type="molecule type" value="Genomic_DNA"/>
</dbReference>
<dbReference type="Proteomes" id="UP000257109">
    <property type="component" value="Unassembled WGS sequence"/>
</dbReference>
<gene>
    <name evidence="1" type="ORF">CR513_09446</name>
</gene>
<reference evidence="1" key="1">
    <citation type="submission" date="2018-05" db="EMBL/GenBank/DDBJ databases">
        <title>Draft genome of Mucuna pruriens seed.</title>
        <authorList>
            <person name="Nnadi N.E."/>
            <person name="Vos R."/>
            <person name="Hasami M.H."/>
            <person name="Devisetty U.K."/>
            <person name="Aguiy J.C."/>
        </authorList>
    </citation>
    <scope>NUCLEOTIDE SEQUENCE [LARGE SCALE GENOMIC DNA]</scope>
    <source>
        <strain evidence="1">JCA_2017</strain>
    </source>
</reference>
<feature type="non-terminal residue" evidence="1">
    <location>
        <position position="1"/>
    </location>
</feature>
<organism evidence="1 2">
    <name type="scientific">Mucuna pruriens</name>
    <name type="common">Velvet bean</name>
    <name type="synonym">Dolichos pruriens</name>
    <dbReference type="NCBI Taxonomy" id="157652"/>
    <lineage>
        <taxon>Eukaryota</taxon>
        <taxon>Viridiplantae</taxon>
        <taxon>Streptophyta</taxon>
        <taxon>Embryophyta</taxon>
        <taxon>Tracheophyta</taxon>
        <taxon>Spermatophyta</taxon>
        <taxon>Magnoliopsida</taxon>
        <taxon>eudicotyledons</taxon>
        <taxon>Gunneridae</taxon>
        <taxon>Pentapetalae</taxon>
        <taxon>rosids</taxon>
        <taxon>fabids</taxon>
        <taxon>Fabales</taxon>
        <taxon>Fabaceae</taxon>
        <taxon>Papilionoideae</taxon>
        <taxon>50 kb inversion clade</taxon>
        <taxon>NPAAA clade</taxon>
        <taxon>indigoferoid/millettioid clade</taxon>
        <taxon>Phaseoleae</taxon>
        <taxon>Mucuna</taxon>
    </lineage>
</organism>
<evidence type="ECO:0000313" key="2">
    <source>
        <dbReference type="Proteomes" id="UP000257109"/>
    </source>
</evidence>